<sequence length="96" mass="10854">MSAIPNQRPTANIYQEEENFGYKGKEIKATFDEANKEIPNISTSHEKNPDAVYTSRVFTFSSNLPKPINSSIITSYLDEDNKDCQDSKLFDLEVSS</sequence>
<organism evidence="1">
    <name type="scientific">Rhizophagus irregularis (strain DAOM 181602 / DAOM 197198 / MUCL 43194)</name>
    <name type="common">Arbuscular mycorrhizal fungus</name>
    <name type="synonym">Glomus intraradices</name>
    <dbReference type="NCBI Taxonomy" id="747089"/>
    <lineage>
        <taxon>Eukaryota</taxon>
        <taxon>Fungi</taxon>
        <taxon>Fungi incertae sedis</taxon>
        <taxon>Mucoromycota</taxon>
        <taxon>Glomeromycotina</taxon>
        <taxon>Glomeromycetes</taxon>
        <taxon>Glomerales</taxon>
        <taxon>Glomeraceae</taxon>
        <taxon>Rhizophagus</taxon>
    </lineage>
</organism>
<reference evidence="1" key="1">
    <citation type="submission" date="2013-07" db="EMBL/GenBank/DDBJ databases">
        <title>The genome of an arbuscular mycorrhizal fungus provides insights into the evolution of the oldest plant symbiosis.</title>
        <authorList>
            <consortium name="DOE Joint Genome Institute"/>
            <person name="Tisserant E."/>
            <person name="Malbreil M."/>
            <person name="Kuo A."/>
            <person name="Kohler A."/>
            <person name="Symeonidi A."/>
            <person name="Balestrini R."/>
            <person name="Charron P."/>
            <person name="Duensing N."/>
            <person name="Frei-dit-Frey N."/>
            <person name="Gianinazzi-Pearson V."/>
            <person name="Gilbert B."/>
            <person name="Handa Y."/>
            <person name="Hijri M."/>
            <person name="Kaul R."/>
            <person name="Kawaguchi M."/>
            <person name="Krajinski F."/>
            <person name="Lammers P."/>
            <person name="Lapierre D."/>
            <person name="Masclaux F.G."/>
            <person name="Murat C."/>
            <person name="Morin E."/>
            <person name="Ndikumana S."/>
            <person name="Pagni M."/>
            <person name="Petitpierre D."/>
            <person name="Requena N."/>
            <person name="Rosikiewicz P."/>
            <person name="Riley R."/>
            <person name="Saito K."/>
            <person name="San Clemente H."/>
            <person name="Shapiro H."/>
            <person name="van Tuinen D."/>
            <person name="Becard G."/>
            <person name="Bonfante P."/>
            <person name="Paszkowski U."/>
            <person name="Shachar-Hill Y."/>
            <person name="Young J.P."/>
            <person name="Sanders I.R."/>
            <person name="Henrissat B."/>
            <person name="Rensing S.A."/>
            <person name="Grigoriev I.V."/>
            <person name="Corradi N."/>
            <person name="Roux C."/>
            <person name="Martin F."/>
        </authorList>
    </citation>
    <scope>NUCLEOTIDE SEQUENCE</scope>
    <source>
        <strain evidence="1">DAOM 197198</strain>
    </source>
</reference>
<dbReference type="EMBL" id="KI300347">
    <property type="protein sequence ID" value="ERZ96555.1"/>
    <property type="molecule type" value="Genomic_DNA"/>
</dbReference>
<accession>U9SZJ9</accession>
<evidence type="ECO:0000313" key="1">
    <source>
        <dbReference type="EMBL" id="ERZ96555.1"/>
    </source>
</evidence>
<gene>
    <name evidence="1" type="ORF">GLOINDRAFT_12489</name>
</gene>
<protein>
    <submittedName>
        <fullName evidence="1">Uncharacterized protein</fullName>
    </submittedName>
</protein>
<proteinExistence type="predicted"/>
<dbReference type="HOGENOM" id="CLU_000288_7_0_1"/>
<name>U9SZJ9_RHIID</name>
<dbReference type="AlphaFoldDB" id="U9SZJ9"/>